<evidence type="ECO:0000256" key="6">
    <source>
        <dbReference type="ARBA" id="ARBA00022840"/>
    </source>
</evidence>
<dbReference type="InterPro" id="IPR027417">
    <property type="entry name" value="P-loop_NTPase"/>
</dbReference>
<keyword evidence="6" id="KW-0067">ATP-binding</keyword>
<dbReference type="NCBIfam" id="NF010030">
    <property type="entry name" value="PRK13505.1"/>
    <property type="match status" value="1"/>
</dbReference>
<dbReference type="EMBL" id="UINC01003908">
    <property type="protein sequence ID" value="SVA10250.1"/>
    <property type="molecule type" value="Genomic_DNA"/>
</dbReference>
<dbReference type="FunFam" id="3.10.410.10:FF:000001">
    <property type="entry name" value="Putative formate--tetrahydrofolate ligase"/>
    <property type="match status" value="1"/>
</dbReference>
<evidence type="ECO:0000256" key="1">
    <source>
        <dbReference type="ARBA" id="ARBA00004777"/>
    </source>
</evidence>
<comment type="pathway">
    <text evidence="1">One-carbon metabolism; tetrahydrofolate interconversion.</text>
</comment>
<dbReference type="Gene3D" id="3.30.1510.10">
    <property type="entry name" value="Domain 2, N(10)-formyltetrahydrofolate synthetase"/>
    <property type="match status" value="1"/>
</dbReference>
<keyword evidence="3" id="KW-0554">One-carbon metabolism</keyword>
<dbReference type="PROSITE" id="PS00722">
    <property type="entry name" value="FTHFS_2"/>
    <property type="match status" value="1"/>
</dbReference>
<dbReference type="HAMAP" id="MF_01543">
    <property type="entry name" value="FTHFS"/>
    <property type="match status" value="1"/>
</dbReference>
<dbReference type="GO" id="GO:0035999">
    <property type="term" value="P:tetrahydrofolate interconversion"/>
    <property type="evidence" value="ECO:0007669"/>
    <property type="project" value="UniProtKB-UniPathway"/>
</dbReference>
<dbReference type="InterPro" id="IPR020628">
    <property type="entry name" value="Formate_THF_ligase_CS"/>
</dbReference>
<dbReference type="EC" id="6.3.4.3" evidence="2"/>
<accession>A0A381T208</accession>
<dbReference type="Gene3D" id="3.10.410.10">
    <property type="entry name" value="Formyltetrahydrofolate synthetase, domain 3"/>
    <property type="match status" value="1"/>
</dbReference>
<dbReference type="Pfam" id="PF01268">
    <property type="entry name" value="FTHFS"/>
    <property type="match status" value="1"/>
</dbReference>
<dbReference type="CDD" id="cd00477">
    <property type="entry name" value="FTHFS"/>
    <property type="match status" value="1"/>
</dbReference>
<dbReference type="SUPFAM" id="SSF52540">
    <property type="entry name" value="P-loop containing nucleoside triphosphate hydrolases"/>
    <property type="match status" value="1"/>
</dbReference>
<name>A0A381T208_9ZZZZ</name>
<dbReference type="Gene3D" id="3.40.50.300">
    <property type="entry name" value="P-loop containing nucleotide triphosphate hydrolases"/>
    <property type="match status" value="1"/>
</dbReference>
<dbReference type="GO" id="GO:0004329">
    <property type="term" value="F:formate-tetrahydrofolate ligase activity"/>
    <property type="evidence" value="ECO:0007669"/>
    <property type="project" value="UniProtKB-EC"/>
</dbReference>
<keyword evidence="4" id="KW-0436">Ligase</keyword>
<evidence type="ECO:0000256" key="2">
    <source>
        <dbReference type="ARBA" id="ARBA00012295"/>
    </source>
</evidence>
<reference evidence="7" key="1">
    <citation type="submission" date="2018-05" db="EMBL/GenBank/DDBJ databases">
        <authorList>
            <person name="Lanie J.A."/>
            <person name="Ng W.-L."/>
            <person name="Kazmierczak K.M."/>
            <person name="Andrzejewski T.M."/>
            <person name="Davidsen T.M."/>
            <person name="Wayne K.J."/>
            <person name="Tettelin H."/>
            <person name="Glass J.I."/>
            <person name="Rusch D."/>
            <person name="Podicherti R."/>
            <person name="Tsui H.-C.T."/>
            <person name="Winkler M.E."/>
        </authorList>
    </citation>
    <scope>NUCLEOTIDE SEQUENCE</scope>
</reference>
<evidence type="ECO:0000256" key="5">
    <source>
        <dbReference type="ARBA" id="ARBA00022741"/>
    </source>
</evidence>
<protein>
    <recommendedName>
        <fullName evidence="2">formate--tetrahydrofolate ligase</fullName>
        <ecNumber evidence="2">6.3.4.3</ecNumber>
    </recommendedName>
</protein>
<dbReference type="InterPro" id="IPR000559">
    <property type="entry name" value="Formate_THF_ligase"/>
</dbReference>
<sequence>MKTDQTELETLYPKMPSIPSDIEISQNAAMKPIPEIALMLGVDADDLEQYGKYKAKIENNVWESVKNRQDGKLILVTAITPTPAGEGKTCTSIGLAQAFGILGVKHALALREPSMGPTFGIKGGAAGGGYSQVLPMEDINMHFTGDLHAIAAAHNLLSAVLDNSMHFDNPLNIDHEKVTWRRTIDLCDRQLRNAEVGLGSKFDGFPHDTGFDIVAASEVMTIMALAQDMEDLRGRLGRIVVAYNTSGKPVFARELNCIGSLCVILKDSLKPNLVQTCEHTPVFVHCGPFGNIAHGSNSVRATRLALKLAPYVVTEAGFAADLGAEKFVNIKCRQAGLKPNAAVLVATIRALKYHGGVEKDDLKTENLEALKTGCENLKTHAENVQKYGLPVVVAINRFPTDTPAELDIVRRFCEGIGVESSLSEVVARGGEGGLDLANKIKRVVDEAPGTPNYYYKDSDPIKSKIETVAREIYRADGVDFTEEAESSIARLEENGLDGWPICMAKTQASLSDDPKKRNAPRGWRLQVREVKVSNGAGFIVALTGKMMLMPGMPRESAVQGIDIDSDGRISGLS</sequence>
<dbReference type="PROSITE" id="PS00721">
    <property type="entry name" value="FTHFS_1"/>
    <property type="match status" value="1"/>
</dbReference>
<organism evidence="7">
    <name type="scientific">marine metagenome</name>
    <dbReference type="NCBI Taxonomy" id="408172"/>
    <lineage>
        <taxon>unclassified sequences</taxon>
        <taxon>metagenomes</taxon>
        <taxon>ecological metagenomes</taxon>
    </lineage>
</organism>
<dbReference type="GO" id="GO:0005524">
    <property type="term" value="F:ATP binding"/>
    <property type="evidence" value="ECO:0007669"/>
    <property type="project" value="UniProtKB-KW"/>
</dbReference>
<dbReference type="UniPathway" id="UPA00193"/>
<proteinExistence type="inferred from homology"/>
<evidence type="ECO:0000313" key="7">
    <source>
        <dbReference type="EMBL" id="SVA10250.1"/>
    </source>
</evidence>
<evidence type="ECO:0000256" key="4">
    <source>
        <dbReference type="ARBA" id="ARBA00022598"/>
    </source>
</evidence>
<keyword evidence="5" id="KW-0547">Nucleotide-binding</keyword>
<dbReference type="AlphaFoldDB" id="A0A381T208"/>
<gene>
    <name evidence="7" type="ORF">METZ01_LOCUS63104</name>
</gene>
<evidence type="ECO:0000256" key="3">
    <source>
        <dbReference type="ARBA" id="ARBA00022563"/>
    </source>
</evidence>